<dbReference type="EMBL" id="BARU01006008">
    <property type="protein sequence ID" value="GAH44153.1"/>
    <property type="molecule type" value="Genomic_DNA"/>
</dbReference>
<dbReference type="CDD" id="cd14014">
    <property type="entry name" value="STKc_PknB_like"/>
    <property type="match status" value="1"/>
</dbReference>
<dbReference type="GO" id="GO:0005524">
    <property type="term" value="F:ATP binding"/>
    <property type="evidence" value="ECO:0007669"/>
    <property type="project" value="UniProtKB-KW"/>
</dbReference>
<dbReference type="PROSITE" id="PS50294">
    <property type="entry name" value="WD_REPEATS_REGION"/>
    <property type="match status" value="1"/>
</dbReference>
<dbReference type="InterPro" id="IPR001680">
    <property type="entry name" value="WD40_rpt"/>
</dbReference>
<dbReference type="Gene3D" id="2.130.10.10">
    <property type="entry name" value="YVTN repeat-like/Quinoprotein amine dehydrogenase"/>
    <property type="match status" value="1"/>
</dbReference>
<evidence type="ECO:0000259" key="7">
    <source>
        <dbReference type="PROSITE" id="PS50011"/>
    </source>
</evidence>
<dbReference type="Gene3D" id="3.30.200.20">
    <property type="entry name" value="Phosphorylase Kinase, domain 1"/>
    <property type="match status" value="1"/>
</dbReference>
<sequence>LELIGEGGMGLVYLAEQQEPVRRNVALKIVKLGMDTKQVIARFEAERQTLAVLDHPNIAHVFDAGTTRAGRPYFVMEYVEGVSITKYCDEQKLNIEERLELFKQVCEGVHHAHQKGIIHRDIKPSNILVSNHGDKALPKIIDFGIAKAITQSLTEETFFTREGQLLGTPEYMSPEQVDLATQDIDTRSDIYSLGVLLYVLLAGVLPFDRESLEKAGFAELQRTIREDEPPLPSTRLTSLGDKAKAIAESRRTQIITLTRRLHRELEWIPMKAMRKDRTRRYRSASELADDIQNYLTGTPLIAGPESAVYRARKFVRKHAGSVATAALVAVVIILGLVVSIVMGCRAEQAREKEAAARKQVEQALVRAEKAEKLAKERAEEYRRSLYLNRIILSDISYRDGNMRRVRELLEACPEDLRGWEWDRLNHISSDESCMTLSGHSDLVFRLAVSPDGKRIASGSFKGEFRP</sequence>
<comment type="caution">
    <text evidence="8">The sequence shown here is derived from an EMBL/GenBank/DDBJ whole genome shotgun (WGS) entry which is preliminary data.</text>
</comment>
<accession>X1HFR9</accession>
<dbReference type="InterPro" id="IPR017441">
    <property type="entry name" value="Protein_kinase_ATP_BS"/>
</dbReference>
<evidence type="ECO:0000256" key="6">
    <source>
        <dbReference type="SAM" id="Phobius"/>
    </source>
</evidence>
<evidence type="ECO:0000256" key="1">
    <source>
        <dbReference type="ARBA" id="ARBA00022679"/>
    </source>
</evidence>
<dbReference type="PROSITE" id="PS00107">
    <property type="entry name" value="PROTEIN_KINASE_ATP"/>
    <property type="match status" value="1"/>
</dbReference>
<keyword evidence="6" id="KW-1133">Transmembrane helix</keyword>
<feature type="non-terminal residue" evidence="8">
    <location>
        <position position="1"/>
    </location>
</feature>
<keyword evidence="2" id="KW-0547">Nucleotide-binding</keyword>
<dbReference type="InterPro" id="IPR011009">
    <property type="entry name" value="Kinase-like_dom_sf"/>
</dbReference>
<dbReference type="PANTHER" id="PTHR43289:SF6">
    <property type="entry name" value="SERINE_THREONINE-PROTEIN KINASE NEKL-3"/>
    <property type="match status" value="1"/>
</dbReference>
<dbReference type="Gene3D" id="1.10.510.10">
    <property type="entry name" value="Transferase(Phosphotransferase) domain 1"/>
    <property type="match status" value="1"/>
</dbReference>
<evidence type="ECO:0000256" key="2">
    <source>
        <dbReference type="ARBA" id="ARBA00022741"/>
    </source>
</evidence>
<evidence type="ECO:0000313" key="8">
    <source>
        <dbReference type="EMBL" id="GAH44153.1"/>
    </source>
</evidence>
<proteinExistence type="predicted"/>
<feature type="non-terminal residue" evidence="8">
    <location>
        <position position="466"/>
    </location>
</feature>
<evidence type="ECO:0000256" key="4">
    <source>
        <dbReference type="ARBA" id="ARBA00022840"/>
    </source>
</evidence>
<feature type="domain" description="Protein kinase" evidence="7">
    <location>
        <begin position="1"/>
        <end position="295"/>
    </location>
</feature>
<keyword evidence="6" id="KW-0812">Transmembrane</keyword>
<dbReference type="PANTHER" id="PTHR43289">
    <property type="entry name" value="MITOGEN-ACTIVATED PROTEIN KINASE KINASE KINASE 20-RELATED"/>
    <property type="match status" value="1"/>
</dbReference>
<keyword evidence="6" id="KW-0472">Membrane</keyword>
<name>X1HFR9_9ZZZZ</name>
<evidence type="ECO:0000256" key="3">
    <source>
        <dbReference type="ARBA" id="ARBA00022777"/>
    </source>
</evidence>
<dbReference type="SUPFAM" id="SSF56112">
    <property type="entry name" value="Protein kinase-like (PK-like)"/>
    <property type="match status" value="1"/>
</dbReference>
<dbReference type="PROSITE" id="PS50082">
    <property type="entry name" value="WD_REPEATS_2"/>
    <property type="match status" value="1"/>
</dbReference>
<reference evidence="8" key="1">
    <citation type="journal article" date="2014" name="Front. Microbiol.">
        <title>High frequency of phylogenetically diverse reductive dehalogenase-homologous genes in deep subseafloor sedimentary metagenomes.</title>
        <authorList>
            <person name="Kawai M."/>
            <person name="Futagami T."/>
            <person name="Toyoda A."/>
            <person name="Takaki Y."/>
            <person name="Nishi S."/>
            <person name="Hori S."/>
            <person name="Arai W."/>
            <person name="Tsubouchi T."/>
            <person name="Morono Y."/>
            <person name="Uchiyama I."/>
            <person name="Ito T."/>
            <person name="Fujiyama A."/>
            <person name="Inagaki F."/>
            <person name="Takami H."/>
        </authorList>
    </citation>
    <scope>NUCLEOTIDE SEQUENCE</scope>
    <source>
        <strain evidence="8">Expedition CK06-06</strain>
    </source>
</reference>
<evidence type="ECO:0000256" key="5">
    <source>
        <dbReference type="SAM" id="Coils"/>
    </source>
</evidence>
<dbReference type="Pfam" id="PF00069">
    <property type="entry name" value="Pkinase"/>
    <property type="match status" value="1"/>
</dbReference>
<dbReference type="PROSITE" id="PS50011">
    <property type="entry name" value="PROTEIN_KINASE_DOM"/>
    <property type="match status" value="1"/>
</dbReference>
<feature type="coiled-coil region" evidence="5">
    <location>
        <begin position="346"/>
        <end position="384"/>
    </location>
</feature>
<dbReference type="GO" id="GO:0004674">
    <property type="term" value="F:protein serine/threonine kinase activity"/>
    <property type="evidence" value="ECO:0007669"/>
    <property type="project" value="TreeGrafter"/>
</dbReference>
<organism evidence="8">
    <name type="scientific">marine sediment metagenome</name>
    <dbReference type="NCBI Taxonomy" id="412755"/>
    <lineage>
        <taxon>unclassified sequences</taxon>
        <taxon>metagenomes</taxon>
        <taxon>ecological metagenomes</taxon>
    </lineage>
</organism>
<dbReference type="AlphaFoldDB" id="X1HFR9"/>
<dbReference type="SMART" id="SM00220">
    <property type="entry name" value="S_TKc"/>
    <property type="match status" value="1"/>
</dbReference>
<feature type="transmembrane region" description="Helical" evidence="6">
    <location>
        <begin position="319"/>
        <end position="342"/>
    </location>
</feature>
<protein>
    <recommendedName>
        <fullName evidence="7">Protein kinase domain-containing protein</fullName>
    </recommendedName>
</protein>
<keyword evidence="5" id="KW-0175">Coiled coil</keyword>
<dbReference type="PROSITE" id="PS00108">
    <property type="entry name" value="PROTEIN_KINASE_ST"/>
    <property type="match status" value="1"/>
</dbReference>
<keyword evidence="3" id="KW-0418">Kinase</keyword>
<dbReference type="InterPro" id="IPR008271">
    <property type="entry name" value="Ser/Thr_kinase_AS"/>
</dbReference>
<keyword evidence="4" id="KW-0067">ATP-binding</keyword>
<gene>
    <name evidence="8" type="ORF">S03H2_11799</name>
</gene>
<dbReference type="InterPro" id="IPR000719">
    <property type="entry name" value="Prot_kinase_dom"/>
</dbReference>
<dbReference type="InterPro" id="IPR015943">
    <property type="entry name" value="WD40/YVTN_repeat-like_dom_sf"/>
</dbReference>
<keyword evidence="1" id="KW-0808">Transferase</keyword>